<dbReference type="InterPro" id="IPR004358">
    <property type="entry name" value="Sig_transdc_His_kin-like_C"/>
</dbReference>
<evidence type="ECO:0000313" key="13">
    <source>
        <dbReference type="EMBL" id="MBL1093251.1"/>
    </source>
</evidence>
<dbReference type="Gene3D" id="6.10.340.10">
    <property type="match status" value="1"/>
</dbReference>
<dbReference type="Pfam" id="PF02518">
    <property type="entry name" value="HATPase_c"/>
    <property type="match status" value="1"/>
</dbReference>
<accession>A0ABS1MZW4</accession>
<dbReference type="Pfam" id="PF00512">
    <property type="entry name" value="HisKA"/>
    <property type="match status" value="1"/>
</dbReference>
<dbReference type="Proteomes" id="UP000629371">
    <property type="component" value="Unassembled WGS sequence"/>
</dbReference>
<keyword evidence="5" id="KW-0808">Transferase</keyword>
<dbReference type="CDD" id="cd06225">
    <property type="entry name" value="HAMP"/>
    <property type="match status" value="1"/>
</dbReference>
<name>A0ABS1MZW4_9ACTN</name>
<dbReference type="SUPFAM" id="SSF47384">
    <property type="entry name" value="Homodimeric domain of signal transducing histidine kinase"/>
    <property type="match status" value="1"/>
</dbReference>
<evidence type="ECO:0000259" key="12">
    <source>
        <dbReference type="PROSITE" id="PS50885"/>
    </source>
</evidence>
<dbReference type="InterPro" id="IPR005467">
    <property type="entry name" value="His_kinase_dom"/>
</dbReference>
<comment type="caution">
    <text evidence="13">The sequence shown here is derived from an EMBL/GenBank/DDBJ whole genome shotgun (WGS) entry which is preliminary data.</text>
</comment>
<comment type="catalytic activity">
    <reaction evidence="1">
        <text>ATP + protein L-histidine = ADP + protein N-phospho-L-histidine.</text>
        <dbReference type="EC" id="2.7.13.3"/>
    </reaction>
</comment>
<evidence type="ECO:0000256" key="9">
    <source>
        <dbReference type="ARBA" id="ARBA00023012"/>
    </source>
</evidence>
<dbReference type="SMART" id="SM00387">
    <property type="entry name" value="HATPase_c"/>
    <property type="match status" value="1"/>
</dbReference>
<evidence type="ECO:0000313" key="14">
    <source>
        <dbReference type="Proteomes" id="UP000629371"/>
    </source>
</evidence>
<dbReference type="SUPFAM" id="SSF55874">
    <property type="entry name" value="ATPase domain of HSP90 chaperone/DNA topoisomerase II/histidine kinase"/>
    <property type="match status" value="1"/>
</dbReference>
<dbReference type="SMART" id="SM00388">
    <property type="entry name" value="HisKA"/>
    <property type="match status" value="1"/>
</dbReference>
<sequence>MRRLRVPTGGLRTRLVVAFVLVTLITAVTATALAYRESRNAVLERAQHAIRTDFRNRVGEVAADLDIPPDQDTLTRFTTSVAHGLGDAVVVARYHDLTAASDARADQSRISPELRTAVRTTGRMRFQRVDRQGQPFLVVGASVAFDTGRTSDLDVFTIAPLRAEEEDIAVLLSTVRKGLVPVVLLAAALALLAARTVLRPVRDLGRATRMLAAGELSARVAVKGRDELAELAETFNHTAESLQRSVAELRAQEARARRFVADVSHELRTPLAAMTMVSTVLDEDADQLPPDAARAARTVSAEIAQLTRLVQDLIEISRFDAGTVSLDAAETDLAELVRSTLTRRGWTDQVHTDLPDGIRARVDRRRIDVVVANLVGNALQHGDQPVTVVLRGTEHDVTVEVTDRGPGLPSEALPHVFDRFYKADTARRRSEGSGLGSAIALENAQLHGGTLTAANRPGGGAAFTLRLPTLRLSAGNPPEEVR</sequence>
<keyword evidence="9" id="KW-0902">Two-component regulatory system</keyword>
<protein>
    <recommendedName>
        <fullName evidence="3">histidine kinase</fullName>
        <ecNumber evidence="3">2.7.13.3</ecNumber>
    </recommendedName>
</protein>
<evidence type="ECO:0000256" key="3">
    <source>
        <dbReference type="ARBA" id="ARBA00012438"/>
    </source>
</evidence>
<dbReference type="SMART" id="SM00304">
    <property type="entry name" value="HAMP"/>
    <property type="match status" value="1"/>
</dbReference>
<feature type="domain" description="HAMP" evidence="12">
    <location>
        <begin position="195"/>
        <end position="247"/>
    </location>
</feature>
<dbReference type="InterPro" id="IPR036890">
    <property type="entry name" value="HATPase_C_sf"/>
</dbReference>
<dbReference type="PANTHER" id="PTHR45436">
    <property type="entry name" value="SENSOR HISTIDINE KINASE YKOH"/>
    <property type="match status" value="1"/>
</dbReference>
<keyword evidence="7 13" id="KW-0418">Kinase</keyword>
<dbReference type="RefSeq" id="WP_201808852.1">
    <property type="nucleotide sequence ID" value="NZ_JAERRI010000018.1"/>
</dbReference>
<gene>
    <name evidence="13" type="ORF">JK360_28545</name>
</gene>
<dbReference type="CDD" id="cd00075">
    <property type="entry name" value="HATPase"/>
    <property type="match status" value="1"/>
</dbReference>
<keyword evidence="14" id="KW-1185">Reference proteome</keyword>
<dbReference type="InterPro" id="IPR003661">
    <property type="entry name" value="HisK_dim/P_dom"/>
</dbReference>
<dbReference type="PANTHER" id="PTHR45436:SF5">
    <property type="entry name" value="SENSOR HISTIDINE KINASE TRCS"/>
    <property type="match status" value="1"/>
</dbReference>
<reference evidence="13 14" key="1">
    <citation type="submission" date="2021-01" db="EMBL/GenBank/DDBJ databases">
        <title>WGS of actinomycetes isolated from Thailand.</title>
        <authorList>
            <person name="Thawai C."/>
        </authorList>
    </citation>
    <scope>NUCLEOTIDE SEQUENCE [LARGE SCALE GENOMIC DNA]</scope>
    <source>
        <strain evidence="13 14">CH9-7</strain>
    </source>
</reference>
<evidence type="ECO:0000256" key="1">
    <source>
        <dbReference type="ARBA" id="ARBA00000085"/>
    </source>
</evidence>
<dbReference type="Pfam" id="PF00672">
    <property type="entry name" value="HAMP"/>
    <property type="match status" value="1"/>
</dbReference>
<dbReference type="Gene3D" id="3.30.565.10">
    <property type="entry name" value="Histidine kinase-like ATPase, C-terminal domain"/>
    <property type="match status" value="1"/>
</dbReference>
<evidence type="ECO:0000256" key="4">
    <source>
        <dbReference type="ARBA" id="ARBA00022553"/>
    </source>
</evidence>
<keyword evidence="6" id="KW-0812">Transmembrane</keyword>
<keyword evidence="10" id="KW-0472">Membrane</keyword>
<evidence type="ECO:0000256" key="6">
    <source>
        <dbReference type="ARBA" id="ARBA00022692"/>
    </source>
</evidence>
<dbReference type="InterPro" id="IPR003660">
    <property type="entry name" value="HAMP_dom"/>
</dbReference>
<keyword evidence="4" id="KW-0597">Phosphoprotein</keyword>
<evidence type="ECO:0000256" key="5">
    <source>
        <dbReference type="ARBA" id="ARBA00022679"/>
    </source>
</evidence>
<dbReference type="EC" id="2.7.13.3" evidence="3"/>
<dbReference type="GO" id="GO:0016301">
    <property type="term" value="F:kinase activity"/>
    <property type="evidence" value="ECO:0007669"/>
    <property type="project" value="UniProtKB-KW"/>
</dbReference>
<dbReference type="PROSITE" id="PS50885">
    <property type="entry name" value="HAMP"/>
    <property type="match status" value="1"/>
</dbReference>
<dbReference type="InterPro" id="IPR036097">
    <property type="entry name" value="HisK_dim/P_sf"/>
</dbReference>
<evidence type="ECO:0000256" key="2">
    <source>
        <dbReference type="ARBA" id="ARBA00004236"/>
    </source>
</evidence>
<keyword evidence="8" id="KW-1133">Transmembrane helix</keyword>
<dbReference type="InterPro" id="IPR003594">
    <property type="entry name" value="HATPase_dom"/>
</dbReference>
<dbReference type="CDD" id="cd00082">
    <property type="entry name" value="HisKA"/>
    <property type="match status" value="1"/>
</dbReference>
<comment type="subcellular location">
    <subcellularLocation>
        <location evidence="2">Cell membrane</location>
    </subcellularLocation>
</comment>
<evidence type="ECO:0000256" key="8">
    <source>
        <dbReference type="ARBA" id="ARBA00022989"/>
    </source>
</evidence>
<dbReference type="PRINTS" id="PR00344">
    <property type="entry name" value="BCTRLSENSOR"/>
</dbReference>
<dbReference type="EMBL" id="JAERRI010000018">
    <property type="protein sequence ID" value="MBL1093251.1"/>
    <property type="molecule type" value="Genomic_DNA"/>
</dbReference>
<organism evidence="13 14">
    <name type="scientific">Streptomyces siderophoricus</name>
    <dbReference type="NCBI Taxonomy" id="2802281"/>
    <lineage>
        <taxon>Bacteria</taxon>
        <taxon>Bacillati</taxon>
        <taxon>Actinomycetota</taxon>
        <taxon>Actinomycetes</taxon>
        <taxon>Kitasatosporales</taxon>
        <taxon>Streptomycetaceae</taxon>
        <taxon>Streptomyces</taxon>
    </lineage>
</organism>
<evidence type="ECO:0000256" key="10">
    <source>
        <dbReference type="ARBA" id="ARBA00023136"/>
    </source>
</evidence>
<dbReference type="InterPro" id="IPR050428">
    <property type="entry name" value="TCS_sensor_his_kinase"/>
</dbReference>
<proteinExistence type="predicted"/>
<evidence type="ECO:0000259" key="11">
    <source>
        <dbReference type="PROSITE" id="PS50109"/>
    </source>
</evidence>
<feature type="domain" description="Histidine kinase" evidence="11">
    <location>
        <begin position="262"/>
        <end position="471"/>
    </location>
</feature>
<dbReference type="PROSITE" id="PS50109">
    <property type="entry name" value="HIS_KIN"/>
    <property type="match status" value="1"/>
</dbReference>
<dbReference type="SUPFAM" id="SSF158472">
    <property type="entry name" value="HAMP domain-like"/>
    <property type="match status" value="1"/>
</dbReference>
<dbReference type="Gene3D" id="1.10.287.130">
    <property type="match status" value="1"/>
</dbReference>
<evidence type="ECO:0000256" key="7">
    <source>
        <dbReference type="ARBA" id="ARBA00022777"/>
    </source>
</evidence>